<dbReference type="InterPro" id="IPR024671">
    <property type="entry name" value="Atg22-like"/>
</dbReference>
<gene>
    <name evidence="8" type="ORF">DN068_13835</name>
</gene>
<dbReference type="InterPro" id="IPR036259">
    <property type="entry name" value="MFS_trans_sf"/>
</dbReference>
<dbReference type="InterPro" id="IPR020846">
    <property type="entry name" value="MFS_dom"/>
</dbReference>
<evidence type="ECO:0000313" key="8">
    <source>
        <dbReference type="EMBL" id="PZF72428.1"/>
    </source>
</evidence>
<feature type="transmembrane region" description="Helical" evidence="6">
    <location>
        <begin position="353"/>
        <end position="370"/>
    </location>
</feature>
<protein>
    <submittedName>
        <fullName evidence="8">MFS transporter</fullName>
    </submittedName>
</protein>
<feature type="transmembrane region" description="Helical" evidence="6">
    <location>
        <begin position="173"/>
        <end position="192"/>
    </location>
</feature>
<evidence type="ECO:0000256" key="2">
    <source>
        <dbReference type="ARBA" id="ARBA00022448"/>
    </source>
</evidence>
<feature type="transmembrane region" description="Helical" evidence="6">
    <location>
        <begin position="107"/>
        <end position="126"/>
    </location>
</feature>
<dbReference type="GO" id="GO:0022857">
    <property type="term" value="F:transmembrane transporter activity"/>
    <property type="evidence" value="ECO:0007669"/>
    <property type="project" value="InterPro"/>
</dbReference>
<feature type="transmembrane region" description="Helical" evidence="6">
    <location>
        <begin position="132"/>
        <end position="152"/>
    </location>
</feature>
<organism evidence="8 9">
    <name type="scientific">Taibaiella soli</name>
    <dbReference type="NCBI Taxonomy" id="1649169"/>
    <lineage>
        <taxon>Bacteria</taxon>
        <taxon>Pseudomonadati</taxon>
        <taxon>Bacteroidota</taxon>
        <taxon>Chitinophagia</taxon>
        <taxon>Chitinophagales</taxon>
        <taxon>Chitinophagaceae</taxon>
        <taxon>Taibaiella</taxon>
    </lineage>
</organism>
<feature type="transmembrane region" description="Helical" evidence="6">
    <location>
        <begin position="299"/>
        <end position="317"/>
    </location>
</feature>
<dbReference type="Gene3D" id="1.20.1250.20">
    <property type="entry name" value="MFS general substrate transporter like domains"/>
    <property type="match status" value="1"/>
</dbReference>
<feature type="transmembrane region" description="Helical" evidence="6">
    <location>
        <begin position="391"/>
        <end position="409"/>
    </location>
</feature>
<proteinExistence type="predicted"/>
<keyword evidence="5 6" id="KW-0472">Membrane</keyword>
<dbReference type="Proteomes" id="UP000248745">
    <property type="component" value="Unassembled WGS sequence"/>
</dbReference>
<comment type="subcellular location">
    <subcellularLocation>
        <location evidence="1">Endomembrane system</location>
        <topology evidence="1">Multi-pass membrane protein</topology>
    </subcellularLocation>
</comment>
<accession>A0A2W2AXN2</accession>
<keyword evidence="4 6" id="KW-1133">Transmembrane helix</keyword>
<evidence type="ECO:0000256" key="5">
    <source>
        <dbReference type="ARBA" id="ARBA00023136"/>
    </source>
</evidence>
<dbReference type="RefSeq" id="WP_110999523.1">
    <property type="nucleotide sequence ID" value="NZ_QKTW01000018.1"/>
</dbReference>
<dbReference type="Pfam" id="PF11700">
    <property type="entry name" value="ATG22"/>
    <property type="match status" value="1"/>
</dbReference>
<dbReference type="EMBL" id="QKTW01000018">
    <property type="protein sequence ID" value="PZF72428.1"/>
    <property type="molecule type" value="Genomic_DNA"/>
</dbReference>
<sequence>MEALETEKELGTALRSDKKVHNAWAMYDWANSAYNLVITSTIFPAYYTAITTVKDGDKIVNDKVSFFGMTIKNSTLFDYGLAAAYLIIAILSPILSSIADYKGNKKAFMQLFCYIGSLACCGLYFFDASTLELGIICSVLAAIGYCGSLVFYNAYLPEIALPHERDSVSAKGFSYGYIGSVLLQLICFVFVMKPEWFGIKDATFAPRLSFLLVGIWWMLFAQIPFFKLPKGKPAQKHSEYSLISNGFHELQKVARQVGQMPVLKLYLGAFFLYSMGVQTVMLAAAIFGAKELGLPTSNLIGTILIIQLVAIAGAYLMAKLSERFGNLSVLLFVVFIWIGVCIGAYFTTTANEFYIVASVVGLVMGGIQSLSRSTYSKLMPVTQDTASFFSFYDVTEKIAIVVGMISFGFIEQMTGSMRNSIISLIAFFAAGAIVLYFAILRSKKVNALKG</sequence>
<feature type="transmembrane region" description="Helical" evidence="6">
    <location>
        <begin position="329"/>
        <end position="347"/>
    </location>
</feature>
<feature type="transmembrane region" description="Helical" evidence="6">
    <location>
        <begin position="421"/>
        <end position="440"/>
    </location>
</feature>
<dbReference type="PANTHER" id="PTHR23519:SF1">
    <property type="entry name" value="AUTOPHAGY-RELATED PROTEIN 22"/>
    <property type="match status" value="1"/>
</dbReference>
<dbReference type="PROSITE" id="PS50850">
    <property type="entry name" value="MFS"/>
    <property type="match status" value="1"/>
</dbReference>
<feature type="transmembrane region" description="Helical" evidence="6">
    <location>
        <begin position="204"/>
        <end position="226"/>
    </location>
</feature>
<feature type="transmembrane region" description="Helical" evidence="6">
    <location>
        <begin position="265"/>
        <end position="287"/>
    </location>
</feature>
<evidence type="ECO:0000256" key="4">
    <source>
        <dbReference type="ARBA" id="ARBA00022989"/>
    </source>
</evidence>
<dbReference type="AlphaFoldDB" id="A0A2W2AXN2"/>
<dbReference type="SUPFAM" id="SSF103473">
    <property type="entry name" value="MFS general substrate transporter"/>
    <property type="match status" value="1"/>
</dbReference>
<dbReference type="GO" id="GO:0012505">
    <property type="term" value="C:endomembrane system"/>
    <property type="evidence" value="ECO:0007669"/>
    <property type="project" value="UniProtKB-SubCell"/>
</dbReference>
<keyword evidence="2" id="KW-0813">Transport</keyword>
<keyword evidence="9" id="KW-1185">Reference proteome</keyword>
<feature type="domain" description="Major facilitator superfamily (MFS) profile" evidence="7">
    <location>
        <begin position="262"/>
        <end position="450"/>
    </location>
</feature>
<feature type="transmembrane region" description="Helical" evidence="6">
    <location>
        <begin position="76"/>
        <end position="95"/>
    </location>
</feature>
<dbReference type="PANTHER" id="PTHR23519">
    <property type="entry name" value="AUTOPHAGY-RELATED PROTEIN 22"/>
    <property type="match status" value="1"/>
</dbReference>
<dbReference type="OrthoDB" id="9768783at2"/>
<comment type="caution">
    <text evidence="8">The sequence shown here is derived from an EMBL/GenBank/DDBJ whole genome shotgun (WGS) entry which is preliminary data.</text>
</comment>
<evidence type="ECO:0000259" key="7">
    <source>
        <dbReference type="PROSITE" id="PS50850"/>
    </source>
</evidence>
<evidence type="ECO:0000313" key="9">
    <source>
        <dbReference type="Proteomes" id="UP000248745"/>
    </source>
</evidence>
<reference evidence="8 9" key="1">
    <citation type="submission" date="2018-06" db="EMBL/GenBank/DDBJ databases">
        <title>Mucibacter soli gen. nov., sp. nov., a new member of the family Chitinophagaceae producing mucin.</title>
        <authorList>
            <person name="Kim M.-K."/>
            <person name="Park S."/>
            <person name="Kim T.-S."/>
            <person name="Joung Y."/>
            <person name="Han J.-H."/>
            <person name="Kim S.B."/>
        </authorList>
    </citation>
    <scope>NUCLEOTIDE SEQUENCE [LARGE SCALE GENOMIC DNA]</scope>
    <source>
        <strain evidence="8 9">R1-15</strain>
    </source>
</reference>
<dbReference type="InterPro" id="IPR050495">
    <property type="entry name" value="ATG22/LtaA_families"/>
</dbReference>
<evidence type="ECO:0000256" key="6">
    <source>
        <dbReference type="SAM" id="Phobius"/>
    </source>
</evidence>
<evidence type="ECO:0000256" key="1">
    <source>
        <dbReference type="ARBA" id="ARBA00004127"/>
    </source>
</evidence>
<keyword evidence="3 6" id="KW-0812">Transmembrane</keyword>
<evidence type="ECO:0000256" key="3">
    <source>
        <dbReference type="ARBA" id="ARBA00022692"/>
    </source>
</evidence>
<name>A0A2W2AXN2_9BACT</name>